<evidence type="ECO:0000313" key="2">
    <source>
        <dbReference type="EMBL" id="CAJ1934919.1"/>
    </source>
</evidence>
<reference evidence="2" key="1">
    <citation type="submission" date="2023-08" db="EMBL/GenBank/DDBJ databases">
        <authorList>
            <person name="Audoor S."/>
            <person name="Bilcke G."/>
        </authorList>
    </citation>
    <scope>NUCLEOTIDE SEQUENCE</scope>
</reference>
<sequence>MKYLSILCILAILVWINSRISCEVSRYWLQGRRTTKSRDDDALQFSSGSTGSRFTGEKVRRCDDCGLHGAWSNDSAELFPDQNSSRCLQWAVVTTIFEPNESIFRVSRLKNWCLVIVGDTKTSDSAYYELATKKNIFYLSAAYQKDLMLNRHSFMSMMPFNSFARKNIGYLFAVTQGARVIFDFDDDNVLEPLEDIEVDRPPFLLEYDNGDFEGSKKSVLLRFVPQESKPDMLPFNPYSLMNASHAYSWPRGFPIDEVQASWKGWGEIPTKFGSIKYSSIGVIQSLCNGDPDNDAVFRMTRLDSTKFTFDHSVDSFPLLVPSSAYSPYNAQATTHLYKAFWGLYLPVTVPGRVTDIWRGYITQRIMKEIGLHLIFTPPIVVHKRSPHDYLSDFEAEKDLYTKSSRLLEFLNGWSSETQSLKEMILELWIELFERDYIQLHDVKALTAWLSVLDHANYQFPDRIDSILKVIMMTRNEWPLITNWVAYHGLLLGFENVYIIDGSTNPKCISYLHYARDILGANVIFTDANLNKLSILLTALGKQIAGSSDYVMKMDTDEFLAVYDDGSNSLKTSVSDYLFNFTVHGNDMAGQARVGYLQASLPSKEICQEDINSSPESFPLGPIRFAGDGIYKAVYKSGYLENGTLSINLGGHVSTSNLIGYTKLAIFHFHLRYYETEIMNSMQAVEQHGYIDRNQSEEKQFQQLARLLNCAVENFCDLCGLRTCVPSCHKVLAVARFYACPDDAKTYYNLDKSNLPYVPLHNATTYYLPTLGGVTNLDFLVTLQESIDRYGLVL</sequence>
<keyword evidence="1" id="KW-0732">Signal</keyword>
<keyword evidence="3" id="KW-1185">Reference proteome</keyword>
<comment type="caution">
    <text evidence="2">The sequence shown here is derived from an EMBL/GenBank/DDBJ whole genome shotgun (WGS) entry which is preliminary data.</text>
</comment>
<name>A0AAD2CJP3_9STRA</name>
<evidence type="ECO:0000256" key="1">
    <source>
        <dbReference type="SAM" id="SignalP"/>
    </source>
</evidence>
<dbReference type="EMBL" id="CAKOGP040000413">
    <property type="protein sequence ID" value="CAJ1934919.1"/>
    <property type="molecule type" value="Genomic_DNA"/>
</dbReference>
<dbReference type="Pfam" id="PF03385">
    <property type="entry name" value="STELLO"/>
    <property type="match status" value="1"/>
</dbReference>
<dbReference type="AlphaFoldDB" id="A0AAD2CJP3"/>
<dbReference type="Proteomes" id="UP001295423">
    <property type="component" value="Unassembled WGS sequence"/>
</dbReference>
<feature type="signal peptide" evidence="1">
    <location>
        <begin position="1"/>
        <end position="22"/>
    </location>
</feature>
<dbReference type="InterPro" id="IPR005049">
    <property type="entry name" value="STL-like"/>
</dbReference>
<proteinExistence type="predicted"/>
<dbReference type="PANTHER" id="PTHR31362">
    <property type="entry name" value="GLYCOSYLTRANSFERASE STELLO1-RELATED"/>
    <property type="match status" value="1"/>
</dbReference>
<dbReference type="PANTHER" id="PTHR31362:SF0">
    <property type="entry name" value="EXOSTOSIN DOMAIN-CONTAINING PROTEIN-RELATED"/>
    <property type="match status" value="1"/>
</dbReference>
<dbReference type="Pfam" id="PF13704">
    <property type="entry name" value="Glyco_tranf_2_4"/>
    <property type="match status" value="1"/>
</dbReference>
<organism evidence="2 3">
    <name type="scientific">Cylindrotheca closterium</name>
    <dbReference type="NCBI Taxonomy" id="2856"/>
    <lineage>
        <taxon>Eukaryota</taxon>
        <taxon>Sar</taxon>
        <taxon>Stramenopiles</taxon>
        <taxon>Ochrophyta</taxon>
        <taxon>Bacillariophyta</taxon>
        <taxon>Bacillariophyceae</taxon>
        <taxon>Bacillariophycidae</taxon>
        <taxon>Bacillariales</taxon>
        <taxon>Bacillariaceae</taxon>
        <taxon>Cylindrotheca</taxon>
    </lineage>
</organism>
<gene>
    <name evidence="2" type="ORF">CYCCA115_LOCUS4254</name>
</gene>
<accession>A0AAD2CJP3</accession>
<evidence type="ECO:0000313" key="3">
    <source>
        <dbReference type="Proteomes" id="UP001295423"/>
    </source>
</evidence>
<feature type="chain" id="PRO_5042152107" evidence="1">
    <location>
        <begin position="23"/>
        <end position="793"/>
    </location>
</feature>
<protein>
    <submittedName>
        <fullName evidence="2">Uncharacterized protein</fullName>
    </submittedName>
</protein>